<keyword evidence="2" id="KW-0732">Signal</keyword>
<evidence type="ECO:0000313" key="4">
    <source>
        <dbReference type="EMBL" id="KAK8777684.1"/>
    </source>
</evidence>
<dbReference type="Proteomes" id="UP001321473">
    <property type="component" value="Unassembled WGS sequence"/>
</dbReference>
<feature type="compositionally biased region" description="Basic residues" evidence="1">
    <location>
        <begin position="104"/>
        <end position="128"/>
    </location>
</feature>
<proteinExistence type="predicted"/>
<feature type="region of interest" description="Disordered" evidence="1">
    <location>
        <begin position="97"/>
        <end position="140"/>
    </location>
</feature>
<dbReference type="Gene3D" id="4.10.410.10">
    <property type="entry name" value="Pancreatic trypsin inhibitor Kunitz domain"/>
    <property type="match status" value="1"/>
</dbReference>
<dbReference type="SMART" id="SM00131">
    <property type="entry name" value="KU"/>
    <property type="match status" value="1"/>
</dbReference>
<feature type="chain" id="PRO_5042824882" description="BPTI/Kunitz inhibitor domain-containing protein" evidence="2">
    <location>
        <begin position="21"/>
        <end position="140"/>
    </location>
</feature>
<dbReference type="AlphaFoldDB" id="A0AAQ4ESB1"/>
<accession>A0AAQ4ESB1</accession>
<gene>
    <name evidence="4" type="ORF">V5799_028974</name>
</gene>
<dbReference type="SUPFAM" id="SSF57362">
    <property type="entry name" value="BPTI-like"/>
    <property type="match status" value="1"/>
</dbReference>
<dbReference type="PROSITE" id="PS50279">
    <property type="entry name" value="BPTI_KUNITZ_2"/>
    <property type="match status" value="1"/>
</dbReference>
<keyword evidence="5" id="KW-1185">Reference proteome</keyword>
<name>A0AAQ4ESB1_AMBAM</name>
<dbReference type="EMBL" id="JARKHS020011576">
    <property type="protein sequence ID" value="KAK8777684.1"/>
    <property type="molecule type" value="Genomic_DNA"/>
</dbReference>
<evidence type="ECO:0000313" key="5">
    <source>
        <dbReference type="Proteomes" id="UP001321473"/>
    </source>
</evidence>
<dbReference type="GO" id="GO:0004867">
    <property type="term" value="F:serine-type endopeptidase inhibitor activity"/>
    <property type="evidence" value="ECO:0007669"/>
    <property type="project" value="InterPro"/>
</dbReference>
<evidence type="ECO:0000256" key="1">
    <source>
        <dbReference type="SAM" id="MobiDB-lite"/>
    </source>
</evidence>
<dbReference type="PROSITE" id="PS00280">
    <property type="entry name" value="BPTI_KUNITZ_1"/>
    <property type="match status" value="1"/>
</dbReference>
<protein>
    <recommendedName>
        <fullName evidence="3">BPTI/Kunitz inhibitor domain-containing protein</fullName>
    </recommendedName>
</protein>
<feature type="compositionally biased region" description="Basic and acidic residues" evidence="1">
    <location>
        <begin position="129"/>
        <end position="140"/>
    </location>
</feature>
<evidence type="ECO:0000259" key="3">
    <source>
        <dbReference type="PROSITE" id="PS50279"/>
    </source>
</evidence>
<dbReference type="InterPro" id="IPR002223">
    <property type="entry name" value="Kunitz_BPTI"/>
</dbReference>
<feature type="signal peptide" evidence="2">
    <location>
        <begin position="1"/>
        <end position="20"/>
    </location>
</feature>
<dbReference type="InterPro" id="IPR052861">
    <property type="entry name" value="BPTI/Kunitz_domain"/>
</dbReference>
<dbReference type="InterPro" id="IPR036880">
    <property type="entry name" value="Kunitz_BPTI_sf"/>
</dbReference>
<comment type="caution">
    <text evidence="4">The sequence shown here is derived from an EMBL/GenBank/DDBJ whole genome shotgun (WGS) entry which is preliminary data.</text>
</comment>
<dbReference type="PANTHER" id="PTHR47248:SF8">
    <property type="entry name" value="BPTI_KUNITZ INHIBITOR DOMAIN-CONTAINING PROTEIN-RELATED"/>
    <property type="match status" value="1"/>
</dbReference>
<dbReference type="InterPro" id="IPR020901">
    <property type="entry name" value="Prtase_inh_Kunz-CS"/>
</dbReference>
<dbReference type="Pfam" id="PF00014">
    <property type="entry name" value="Kunitz_BPTI"/>
    <property type="match status" value="1"/>
</dbReference>
<reference evidence="4 5" key="1">
    <citation type="journal article" date="2023" name="Arcadia Sci">
        <title>De novo assembly of a long-read Amblyomma americanum tick genome.</title>
        <authorList>
            <person name="Chou S."/>
            <person name="Poskanzer K.E."/>
            <person name="Rollins M."/>
            <person name="Thuy-Boun P.S."/>
        </authorList>
    </citation>
    <scope>NUCLEOTIDE SEQUENCE [LARGE SCALE GENOMIC DNA]</scope>
    <source>
        <strain evidence="4">F_SG_1</strain>
        <tissue evidence="4">Salivary glands</tissue>
    </source>
</reference>
<feature type="region of interest" description="Disordered" evidence="1">
    <location>
        <begin position="28"/>
        <end position="47"/>
    </location>
</feature>
<feature type="domain" description="BPTI/Kunitz inhibitor" evidence="3">
    <location>
        <begin position="32"/>
        <end position="85"/>
    </location>
</feature>
<evidence type="ECO:0000256" key="2">
    <source>
        <dbReference type="SAM" id="SignalP"/>
    </source>
</evidence>
<sequence>MKSWVFILLACSTLLEWSTAMIIPEEGPDNECSKPPDEGESCSGGNPGTKWYFNATTNACSTFEYMGCGGNNNRFPESEICKESCDPPTYSYEEYLKQLEQSNKKPKGKGRGRKGKGKKKGRQAKGKQRKETENPEKSQD</sequence>
<dbReference type="PANTHER" id="PTHR47248">
    <property type="entry name" value="PROTEIN CBG06772"/>
    <property type="match status" value="1"/>
</dbReference>
<organism evidence="4 5">
    <name type="scientific">Amblyomma americanum</name>
    <name type="common">Lone star tick</name>
    <dbReference type="NCBI Taxonomy" id="6943"/>
    <lineage>
        <taxon>Eukaryota</taxon>
        <taxon>Metazoa</taxon>
        <taxon>Ecdysozoa</taxon>
        <taxon>Arthropoda</taxon>
        <taxon>Chelicerata</taxon>
        <taxon>Arachnida</taxon>
        <taxon>Acari</taxon>
        <taxon>Parasitiformes</taxon>
        <taxon>Ixodida</taxon>
        <taxon>Ixodoidea</taxon>
        <taxon>Ixodidae</taxon>
        <taxon>Amblyomminae</taxon>
        <taxon>Amblyomma</taxon>
    </lineage>
</organism>